<proteinExistence type="predicted"/>
<evidence type="ECO:0000313" key="2">
    <source>
        <dbReference type="Proteomes" id="UP001162060"/>
    </source>
</evidence>
<dbReference type="EMBL" id="CAKLBY020000086">
    <property type="protein sequence ID" value="CAK7925117.1"/>
    <property type="molecule type" value="Genomic_DNA"/>
</dbReference>
<name>A0AAV1TV61_9STRA</name>
<organism evidence="1 2">
    <name type="scientific">Peronospora matthiolae</name>
    <dbReference type="NCBI Taxonomy" id="2874970"/>
    <lineage>
        <taxon>Eukaryota</taxon>
        <taxon>Sar</taxon>
        <taxon>Stramenopiles</taxon>
        <taxon>Oomycota</taxon>
        <taxon>Peronosporomycetes</taxon>
        <taxon>Peronosporales</taxon>
        <taxon>Peronosporaceae</taxon>
        <taxon>Peronospora</taxon>
    </lineage>
</organism>
<dbReference type="Proteomes" id="UP001162060">
    <property type="component" value="Unassembled WGS sequence"/>
</dbReference>
<comment type="caution">
    <text evidence="1">The sequence shown here is derived from an EMBL/GenBank/DDBJ whole genome shotgun (WGS) entry which is preliminary data.</text>
</comment>
<evidence type="ECO:0008006" key="3">
    <source>
        <dbReference type="Google" id="ProtNLM"/>
    </source>
</evidence>
<evidence type="ECO:0000313" key="1">
    <source>
        <dbReference type="EMBL" id="CAK7925117.1"/>
    </source>
</evidence>
<dbReference type="AlphaFoldDB" id="A0AAV1TV61"/>
<reference evidence="1" key="1">
    <citation type="submission" date="2024-01" db="EMBL/GenBank/DDBJ databases">
        <authorList>
            <person name="Webb A."/>
        </authorList>
    </citation>
    <scope>NUCLEOTIDE SEQUENCE</scope>
    <source>
        <strain evidence="1">Pm1</strain>
    </source>
</reference>
<accession>A0AAV1TV61</accession>
<sequence>MICKVELPLELFYRQVASSLEARLDVRGSVGRVEAATYWSVTMWLSSVVDGCGQAATRFLGTHITAGSSVKSDVVSNHAIVQSTPPSLFLDQTASMCNDTRSACLGLSFSPTGDELEMLRLLKLYETNRLVN</sequence>
<gene>
    <name evidence="1" type="ORF">PM001_LOCUS10267</name>
</gene>
<protein>
    <recommendedName>
        <fullName evidence="3">Polyketide synthase</fullName>
    </recommendedName>
</protein>